<evidence type="ECO:0000256" key="4">
    <source>
        <dbReference type="ARBA" id="ARBA00023136"/>
    </source>
</evidence>
<feature type="transmembrane region" description="Helical" evidence="5">
    <location>
        <begin position="20"/>
        <end position="42"/>
    </location>
</feature>
<proteinExistence type="predicted"/>
<dbReference type="AlphaFoldDB" id="A0A0L7KYV3"/>
<evidence type="ECO:0000256" key="2">
    <source>
        <dbReference type="ARBA" id="ARBA00022692"/>
    </source>
</evidence>
<keyword evidence="3 5" id="KW-1133">Transmembrane helix</keyword>
<feature type="non-terminal residue" evidence="6">
    <location>
        <position position="1"/>
    </location>
</feature>
<comment type="caution">
    <text evidence="6">The sequence shown here is derived from an EMBL/GenBank/DDBJ whole genome shotgun (WGS) entry which is preliminary data.</text>
</comment>
<comment type="subcellular location">
    <subcellularLocation>
        <location evidence="1">Membrane</location>
        <topology evidence="1">Multi-pass membrane protein</topology>
    </subcellularLocation>
</comment>
<reference evidence="6 7" key="1">
    <citation type="journal article" date="2015" name="Genome Biol. Evol.">
        <title>The genome of winter moth (Operophtera brumata) provides a genomic perspective on sexual dimorphism and phenology.</title>
        <authorList>
            <person name="Derks M.F."/>
            <person name="Smit S."/>
            <person name="Salis L."/>
            <person name="Schijlen E."/>
            <person name="Bossers A."/>
            <person name="Mateman C."/>
            <person name="Pijl A.S."/>
            <person name="de Ridder D."/>
            <person name="Groenen M.A."/>
            <person name="Visser M.E."/>
            <person name="Megens H.J."/>
        </authorList>
    </citation>
    <scope>NUCLEOTIDE SEQUENCE [LARGE SCALE GENOMIC DNA]</scope>
    <source>
        <strain evidence="6">WM2013NL</strain>
        <tissue evidence="6">Head and thorax</tissue>
    </source>
</reference>
<name>A0A0L7KYV3_OPEBR</name>
<evidence type="ECO:0000256" key="1">
    <source>
        <dbReference type="ARBA" id="ARBA00004141"/>
    </source>
</evidence>
<evidence type="ECO:0000313" key="6">
    <source>
        <dbReference type="EMBL" id="KOB68453.1"/>
    </source>
</evidence>
<dbReference type="Proteomes" id="UP000037510">
    <property type="component" value="Unassembled WGS sequence"/>
</dbReference>
<evidence type="ECO:0000256" key="3">
    <source>
        <dbReference type="ARBA" id="ARBA00022989"/>
    </source>
</evidence>
<dbReference type="PANTHER" id="PTHR23507:SF1">
    <property type="entry name" value="FI18259P1-RELATED"/>
    <property type="match status" value="1"/>
</dbReference>
<dbReference type="PANTHER" id="PTHR23507">
    <property type="entry name" value="ZGC:174356"/>
    <property type="match status" value="1"/>
</dbReference>
<feature type="non-terminal residue" evidence="6">
    <location>
        <position position="128"/>
    </location>
</feature>
<evidence type="ECO:0000313" key="7">
    <source>
        <dbReference type="Proteomes" id="UP000037510"/>
    </source>
</evidence>
<dbReference type="EMBL" id="JTDY01004210">
    <property type="protein sequence ID" value="KOB68453.1"/>
    <property type="molecule type" value="Genomic_DNA"/>
</dbReference>
<keyword evidence="2 5" id="KW-0812">Transmembrane</keyword>
<organism evidence="6 7">
    <name type="scientific">Operophtera brumata</name>
    <name type="common">Winter moth</name>
    <name type="synonym">Phalaena brumata</name>
    <dbReference type="NCBI Taxonomy" id="104452"/>
    <lineage>
        <taxon>Eukaryota</taxon>
        <taxon>Metazoa</taxon>
        <taxon>Ecdysozoa</taxon>
        <taxon>Arthropoda</taxon>
        <taxon>Hexapoda</taxon>
        <taxon>Insecta</taxon>
        <taxon>Pterygota</taxon>
        <taxon>Neoptera</taxon>
        <taxon>Endopterygota</taxon>
        <taxon>Lepidoptera</taxon>
        <taxon>Glossata</taxon>
        <taxon>Ditrysia</taxon>
        <taxon>Geometroidea</taxon>
        <taxon>Geometridae</taxon>
        <taxon>Larentiinae</taxon>
        <taxon>Operophtera</taxon>
    </lineage>
</organism>
<accession>A0A0L7KYV3</accession>
<dbReference type="GO" id="GO:0022857">
    <property type="term" value="F:transmembrane transporter activity"/>
    <property type="evidence" value="ECO:0007669"/>
    <property type="project" value="TreeGrafter"/>
</dbReference>
<evidence type="ECO:0000256" key="5">
    <source>
        <dbReference type="SAM" id="Phobius"/>
    </source>
</evidence>
<keyword evidence="7" id="KW-1185">Reference proteome</keyword>
<gene>
    <name evidence="6" type="ORF">OBRU01_18436</name>
</gene>
<keyword evidence="4 5" id="KW-0472">Membrane</keyword>
<dbReference type="GO" id="GO:0016020">
    <property type="term" value="C:membrane"/>
    <property type="evidence" value="ECO:0007669"/>
    <property type="project" value="UniProtKB-SubCell"/>
</dbReference>
<protein>
    <submittedName>
        <fullName evidence="6">Adenylate cyclase</fullName>
    </submittedName>
</protein>
<sequence>MYLFTRYRFNWDEVQFSMWSTYSIITNLLGTFFSISLFSNYLKLDDTMLGIISCSSKIVASFAYAFARNNLEIYIAPLLEILNGTSFIAMRSIATKLVSGDEFEAMMPLVYGPLYSRVYMATLNILPG</sequence>